<dbReference type="PATRIC" id="fig|480391.4.peg.798"/>
<evidence type="ECO:0008006" key="3">
    <source>
        <dbReference type="Google" id="ProtNLM"/>
    </source>
</evidence>
<comment type="caution">
    <text evidence="1">The sequence shown here is derived from an EMBL/GenBank/DDBJ whole genome shotgun (WGS) entry which is preliminary data.</text>
</comment>
<proteinExistence type="predicted"/>
<reference evidence="1 2" key="1">
    <citation type="journal article" date="2015" name="Genome Announc.">
        <title>Expanding the biotechnology potential of lactobacilli through comparative genomics of 213 strains and associated genera.</title>
        <authorList>
            <person name="Sun Z."/>
            <person name="Harris H.M."/>
            <person name="McCann A."/>
            <person name="Guo C."/>
            <person name="Argimon S."/>
            <person name="Zhang W."/>
            <person name="Yang X."/>
            <person name="Jeffery I.B."/>
            <person name="Cooney J.C."/>
            <person name="Kagawa T.F."/>
            <person name="Liu W."/>
            <person name="Song Y."/>
            <person name="Salvetti E."/>
            <person name="Wrobel A."/>
            <person name="Rasinkangas P."/>
            <person name="Parkhill J."/>
            <person name="Rea M.C."/>
            <person name="O'Sullivan O."/>
            <person name="Ritari J."/>
            <person name="Douillard F.P."/>
            <person name="Paul Ross R."/>
            <person name="Yang R."/>
            <person name="Briner A.E."/>
            <person name="Felis G.E."/>
            <person name="de Vos W.M."/>
            <person name="Barrangou R."/>
            <person name="Klaenhammer T.R."/>
            <person name="Caufield P.W."/>
            <person name="Cui Y."/>
            <person name="Zhang H."/>
            <person name="O'Toole P.W."/>
        </authorList>
    </citation>
    <scope>NUCLEOTIDE SEQUENCE [LARGE SCALE GENOMIC DNA]</scope>
    <source>
        <strain evidence="1 2">DSM 23026</strain>
    </source>
</reference>
<keyword evidence="2" id="KW-1185">Reference proteome</keyword>
<dbReference type="Proteomes" id="UP000051249">
    <property type="component" value="Unassembled WGS sequence"/>
</dbReference>
<evidence type="ECO:0000313" key="1">
    <source>
        <dbReference type="EMBL" id="KRO24658.1"/>
    </source>
</evidence>
<accession>A0A0R2NIH4</accession>
<protein>
    <recommendedName>
        <fullName evidence="3">3D domain-containing protein</fullName>
    </recommendedName>
</protein>
<name>A0A0R2NIH4_9LACO</name>
<sequence length="209" mass="22882">MLPYTDGTKSDMGVFNFMKIKVAAMTFLAVVTFGTSTITGVSEAVVSANAVKTVKPTKKVTKAKKVVKKAPKKAVKKTIKKVTKKISKKAPKKVVKKAPKKAVKKTIKKVVKKAKRPGRYESKAVVSMSAMRSMGVKYYGGKKWTYFKGSRFADGSYNYGGYDKDGYLIVAAPRAYKFGSKVKTPLGMGKVHDRGTAIYGNHFDVVIAY</sequence>
<evidence type="ECO:0000313" key="2">
    <source>
        <dbReference type="Proteomes" id="UP000051249"/>
    </source>
</evidence>
<organism evidence="1 2">
    <name type="scientific">Pediococcus argentinicus</name>
    <dbReference type="NCBI Taxonomy" id="480391"/>
    <lineage>
        <taxon>Bacteria</taxon>
        <taxon>Bacillati</taxon>
        <taxon>Bacillota</taxon>
        <taxon>Bacilli</taxon>
        <taxon>Lactobacillales</taxon>
        <taxon>Lactobacillaceae</taxon>
        <taxon>Pediococcus</taxon>
    </lineage>
</organism>
<gene>
    <name evidence="1" type="ORF">IV88_GL000787</name>
</gene>
<dbReference type="AlphaFoldDB" id="A0A0R2NIH4"/>
<dbReference type="EMBL" id="JQCQ01000024">
    <property type="protein sequence ID" value="KRO24658.1"/>
    <property type="molecule type" value="Genomic_DNA"/>
</dbReference>